<evidence type="ECO:0008006" key="5">
    <source>
        <dbReference type="Google" id="ProtNLM"/>
    </source>
</evidence>
<dbReference type="EMBL" id="WTYD01000003">
    <property type="protein sequence ID" value="MXO55090.1"/>
    <property type="molecule type" value="Genomic_DNA"/>
</dbReference>
<evidence type="ECO:0000256" key="2">
    <source>
        <dbReference type="SAM" id="SignalP"/>
    </source>
</evidence>
<evidence type="ECO:0000313" key="3">
    <source>
        <dbReference type="EMBL" id="MXO55090.1"/>
    </source>
</evidence>
<gene>
    <name evidence="3" type="ORF">GRI47_13865</name>
</gene>
<keyword evidence="1" id="KW-0812">Transmembrane</keyword>
<feature type="signal peptide" evidence="2">
    <location>
        <begin position="1"/>
        <end position="24"/>
    </location>
</feature>
<accession>A0A844Y8Q5</accession>
<keyword evidence="1" id="KW-0472">Membrane</keyword>
<evidence type="ECO:0000256" key="1">
    <source>
        <dbReference type="SAM" id="Phobius"/>
    </source>
</evidence>
<feature type="chain" id="PRO_5033030102" description="Ferrochelatase" evidence="2">
    <location>
        <begin position="25"/>
        <end position="70"/>
    </location>
</feature>
<keyword evidence="2" id="KW-0732">Signal</keyword>
<dbReference type="RefSeq" id="WP_160661965.1">
    <property type="nucleotide sequence ID" value="NZ_BAABDV010000001.1"/>
</dbReference>
<reference evidence="3 4" key="1">
    <citation type="submission" date="2019-12" db="EMBL/GenBank/DDBJ databases">
        <title>Genomic-based taxomic classification of the family Erythrobacteraceae.</title>
        <authorList>
            <person name="Xu L."/>
        </authorList>
    </citation>
    <scope>NUCLEOTIDE SEQUENCE [LARGE SCALE GENOMIC DNA]</scope>
    <source>
        <strain evidence="3 4">JCM 17468</strain>
    </source>
</reference>
<protein>
    <recommendedName>
        <fullName evidence="5">Ferrochelatase</fullName>
    </recommendedName>
</protein>
<feature type="transmembrane region" description="Helical" evidence="1">
    <location>
        <begin position="40"/>
        <end position="59"/>
    </location>
</feature>
<comment type="caution">
    <text evidence="3">The sequence shown here is derived from an EMBL/GenBank/DDBJ whole genome shotgun (WGS) entry which is preliminary data.</text>
</comment>
<evidence type="ECO:0000313" key="4">
    <source>
        <dbReference type="Proteomes" id="UP000430272"/>
    </source>
</evidence>
<organism evidence="3 4">
    <name type="scientific">Qipengyuania pelagi</name>
    <dbReference type="NCBI Taxonomy" id="994320"/>
    <lineage>
        <taxon>Bacteria</taxon>
        <taxon>Pseudomonadati</taxon>
        <taxon>Pseudomonadota</taxon>
        <taxon>Alphaproteobacteria</taxon>
        <taxon>Sphingomonadales</taxon>
        <taxon>Erythrobacteraceae</taxon>
        <taxon>Qipengyuania</taxon>
    </lineage>
</organism>
<sequence>MRTNIVTLGLAATALVAAPIAAQAADRSAAPISDESELAGGASQILILAVVAAAIFAGIEISGDDDPVSP</sequence>
<dbReference type="AlphaFoldDB" id="A0A844Y8Q5"/>
<proteinExistence type="predicted"/>
<keyword evidence="4" id="KW-1185">Reference proteome</keyword>
<name>A0A844Y8Q5_9SPHN</name>
<keyword evidence="1" id="KW-1133">Transmembrane helix</keyword>
<dbReference type="Proteomes" id="UP000430272">
    <property type="component" value="Unassembled WGS sequence"/>
</dbReference>